<reference evidence="1 2" key="1">
    <citation type="journal article" date="2015" name="Nature">
        <title>rRNA introns, odd ribosomes, and small enigmatic genomes across a large radiation of phyla.</title>
        <authorList>
            <person name="Brown C.T."/>
            <person name="Hug L.A."/>
            <person name="Thomas B.C."/>
            <person name="Sharon I."/>
            <person name="Castelle C.J."/>
            <person name="Singh A."/>
            <person name="Wilkins M.J."/>
            <person name="Williams K.H."/>
            <person name="Banfield J.F."/>
        </authorList>
    </citation>
    <scope>NUCLEOTIDE SEQUENCE [LARGE SCALE GENOMIC DNA]</scope>
</reference>
<dbReference type="PROSITE" id="PS00409">
    <property type="entry name" value="PROKAR_NTER_METHYL"/>
    <property type="match status" value="1"/>
</dbReference>
<dbReference type="Gene3D" id="3.30.700.10">
    <property type="entry name" value="Glycoprotein, Type 4 Pilin"/>
    <property type="match status" value="1"/>
</dbReference>
<gene>
    <name evidence="1" type="ORF">US19_C0003G0042</name>
</gene>
<protein>
    <submittedName>
        <fullName evidence="1">Uncharacterized protein</fullName>
    </submittedName>
</protein>
<dbReference type="NCBIfam" id="TIGR02532">
    <property type="entry name" value="IV_pilin_GFxxxE"/>
    <property type="match status" value="1"/>
</dbReference>
<organism evidence="1 2">
    <name type="scientific">Candidatus Daviesbacteria bacterium GW2011_GWB1_36_5</name>
    <dbReference type="NCBI Taxonomy" id="1618426"/>
    <lineage>
        <taxon>Bacteria</taxon>
        <taxon>Candidatus Daviesiibacteriota</taxon>
    </lineage>
</organism>
<dbReference type="InterPro" id="IPR045584">
    <property type="entry name" value="Pilin-like"/>
</dbReference>
<dbReference type="PANTHER" id="PTHR30093">
    <property type="entry name" value="GENERAL SECRETION PATHWAY PROTEIN G"/>
    <property type="match status" value="1"/>
</dbReference>
<accession>A0A0G0EYE3</accession>
<dbReference type="Pfam" id="PF07963">
    <property type="entry name" value="N_methyl"/>
    <property type="match status" value="1"/>
</dbReference>
<dbReference type="Proteomes" id="UP000034492">
    <property type="component" value="Unassembled WGS sequence"/>
</dbReference>
<dbReference type="InterPro" id="IPR012902">
    <property type="entry name" value="N_methyl_site"/>
</dbReference>
<dbReference type="EMBL" id="LBSA01000003">
    <property type="protein sequence ID" value="KKQ10547.1"/>
    <property type="molecule type" value="Genomic_DNA"/>
</dbReference>
<dbReference type="PANTHER" id="PTHR30093:SF43">
    <property type="entry name" value="SLR2015 PROTEIN"/>
    <property type="match status" value="1"/>
</dbReference>
<comment type="caution">
    <text evidence="1">The sequence shown here is derived from an EMBL/GenBank/DDBJ whole genome shotgun (WGS) entry which is preliminary data.</text>
</comment>
<evidence type="ECO:0000313" key="1">
    <source>
        <dbReference type="EMBL" id="KKQ10547.1"/>
    </source>
</evidence>
<name>A0A0G0EYE3_9BACT</name>
<evidence type="ECO:0000313" key="2">
    <source>
        <dbReference type="Proteomes" id="UP000034492"/>
    </source>
</evidence>
<dbReference type="SUPFAM" id="SSF54523">
    <property type="entry name" value="Pili subunits"/>
    <property type="match status" value="1"/>
</dbReference>
<proteinExistence type="predicted"/>
<dbReference type="AlphaFoldDB" id="A0A0G0EYE3"/>
<sequence>MKKLAAQSFTLKRKSSITGFTLVELLVVIAIIAILAAVVVLIINPLELTRRGRDAARLTDLANLQQAINVAVQEATTAGANIACAGAAAGCIDNSQGGSRLTDGTGWVRVNLGVQTSVSVPTLPVDPTNTAGATGLHYTYCGSGDNWEIITDLESQQQIGKEGTDGGTDAAKYEVGSVLNLLGTALPGGAGNCTY</sequence>